<evidence type="ECO:0000313" key="2">
    <source>
        <dbReference type="EMBL" id="RSL96385.1"/>
    </source>
</evidence>
<gene>
    <name evidence="2" type="ORF">CEP52_011513</name>
</gene>
<evidence type="ECO:0000313" key="3">
    <source>
        <dbReference type="Proteomes" id="UP000287144"/>
    </source>
</evidence>
<keyword evidence="1" id="KW-0812">Transmembrane</keyword>
<protein>
    <submittedName>
        <fullName evidence="2">Uncharacterized protein</fullName>
    </submittedName>
</protein>
<proteinExistence type="predicted"/>
<name>A0A428T2U8_9HYPO</name>
<sequence>MAAYDILPSKDQGQMAITTDLSSHGEDHRLPRTLKKSAPSWLGRVGLSILLIPIPVAYIVLVAIVGHLNNKEQSSFGDDVLEALQVASTLWPISFAAVVGPCLKTLALHRAERGSSIESLEFLLTSQTTVAALMNLFMVRQIPAWFVGIALVWCLSPLGGQAAVRSLHLQPISTTTEVPAMYYLGSNISDFNYFYNGSGDSGVFIGSSMRASLISDFRSAILTSFYMPDTVVSHANGSTDGFNSTVDALGGPSQAARMGRRDLWRNVRIPFLELLPGYDPDDPSSWVPVPSDMVVPYASLIGVPIRGGSFNRAGNSTLTVHAHYQTLSCKRIFNAEDWLRNGSTKLIYHNRPTSDLSLPPQHRHEDISNGARPNIFLDIVNNTGARQHITNYPYPAVDSEPGSKLELVIGGVCDDEDDTNGTNWTLQICDISTSYVDIEVACTRFNPSDDLNCQAASVRHSPGFPIAGNLTAVSSRPTMNGIIWDLPFATASDHAAEVSMLEMYLRNPTFIFKRKNPETSNIWPGCFCECVIGCIWSEDGYCTEHGYHGYVQLERLDWRGWHQLGRPQRDVA</sequence>
<feature type="transmembrane region" description="Helical" evidence="1">
    <location>
        <begin position="144"/>
        <end position="164"/>
    </location>
</feature>
<accession>A0A428T2U8</accession>
<feature type="transmembrane region" description="Helical" evidence="1">
    <location>
        <begin position="45"/>
        <end position="69"/>
    </location>
</feature>
<evidence type="ECO:0000256" key="1">
    <source>
        <dbReference type="SAM" id="Phobius"/>
    </source>
</evidence>
<organism evidence="2 3">
    <name type="scientific">Fusarium oligoseptatum</name>
    <dbReference type="NCBI Taxonomy" id="2604345"/>
    <lineage>
        <taxon>Eukaryota</taxon>
        <taxon>Fungi</taxon>
        <taxon>Dikarya</taxon>
        <taxon>Ascomycota</taxon>
        <taxon>Pezizomycotina</taxon>
        <taxon>Sordariomycetes</taxon>
        <taxon>Hypocreomycetidae</taxon>
        <taxon>Hypocreales</taxon>
        <taxon>Nectriaceae</taxon>
        <taxon>Fusarium</taxon>
        <taxon>Fusarium solani species complex</taxon>
    </lineage>
</organism>
<keyword evidence="1" id="KW-0472">Membrane</keyword>
<dbReference type="AlphaFoldDB" id="A0A428T2U8"/>
<feature type="transmembrane region" description="Helical" evidence="1">
    <location>
        <begin position="89"/>
        <end position="108"/>
    </location>
</feature>
<comment type="caution">
    <text evidence="2">The sequence shown here is derived from an EMBL/GenBank/DDBJ whole genome shotgun (WGS) entry which is preliminary data.</text>
</comment>
<reference evidence="2 3" key="1">
    <citation type="submission" date="2017-06" db="EMBL/GenBank/DDBJ databases">
        <title>Comparative genomic analysis of Ambrosia Fusariam Clade fungi.</title>
        <authorList>
            <person name="Stajich J.E."/>
            <person name="Carrillo J."/>
            <person name="Kijimoto T."/>
            <person name="Eskalen A."/>
            <person name="O'Donnell K."/>
            <person name="Kasson M."/>
        </authorList>
    </citation>
    <scope>NUCLEOTIDE SEQUENCE [LARGE SCALE GENOMIC DNA]</scope>
    <source>
        <strain evidence="2 3">NRRL62579</strain>
    </source>
</reference>
<keyword evidence="1" id="KW-1133">Transmembrane helix</keyword>
<dbReference type="STRING" id="1325735.A0A428T2U8"/>
<dbReference type="EMBL" id="NKCK01000139">
    <property type="protein sequence ID" value="RSL96385.1"/>
    <property type="molecule type" value="Genomic_DNA"/>
</dbReference>
<dbReference type="Proteomes" id="UP000287144">
    <property type="component" value="Unassembled WGS sequence"/>
</dbReference>
<keyword evidence="3" id="KW-1185">Reference proteome</keyword>